<dbReference type="Proteomes" id="UP001163324">
    <property type="component" value="Chromosome 3"/>
</dbReference>
<dbReference type="EMBL" id="CM047942">
    <property type="protein sequence ID" value="KAI9902212.1"/>
    <property type="molecule type" value="Genomic_DNA"/>
</dbReference>
<name>A0ACC0V9S5_9HYPO</name>
<evidence type="ECO:0000313" key="1">
    <source>
        <dbReference type="EMBL" id="KAI9902212.1"/>
    </source>
</evidence>
<evidence type="ECO:0000313" key="2">
    <source>
        <dbReference type="Proteomes" id="UP001163324"/>
    </source>
</evidence>
<gene>
    <name evidence="1" type="ORF">N3K66_004029</name>
</gene>
<sequence>MRCTKSTVLAATVAAAGASAQEFLFTGSNEAGGEFGETEFPGQLGKHYIWPETDAIDTLASTGMNTFRIATRMERLVPDDIRGTINETYFEGLQAVVDHVTGAGNYAVIDPHNYGRYYDDIITDVEGFGAFWTTLATRFADNANVIFDTNNEYHDMENSLVRDLNQAAIDAIRAAGATSQYIFVEGNAWSGAWSWVSSGNAEALVDLSDPEDKLIYEMHQYLDEDSSGTHEECVSATIGVERVTEATQWLKDNGKRAILGETAGANNQVCKDAVKGELQYLLDNSDVWTGWLWWAAGPWWADYMFSLEPPSGTAYQELLNDITPFIGA</sequence>
<keyword evidence="2" id="KW-1185">Reference proteome</keyword>
<accession>A0ACC0V9S5</accession>
<protein>
    <submittedName>
        <fullName evidence="1">Uncharacterized protein</fullName>
    </submittedName>
</protein>
<comment type="caution">
    <text evidence="1">The sequence shown here is derived from an EMBL/GenBank/DDBJ whole genome shotgun (WGS) entry which is preliminary data.</text>
</comment>
<proteinExistence type="predicted"/>
<reference evidence="1" key="1">
    <citation type="submission" date="2022-10" db="EMBL/GenBank/DDBJ databases">
        <title>Complete Genome of Trichothecium roseum strain YXFP-22015, a Plant Pathogen Isolated from Citrus.</title>
        <authorList>
            <person name="Wang Y."/>
            <person name="Zhu L."/>
        </authorList>
    </citation>
    <scope>NUCLEOTIDE SEQUENCE</scope>
    <source>
        <strain evidence="1">YXFP-22015</strain>
    </source>
</reference>
<organism evidence="1 2">
    <name type="scientific">Trichothecium roseum</name>
    <dbReference type="NCBI Taxonomy" id="47278"/>
    <lineage>
        <taxon>Eukaryota</taxon>
        <taxon>Fungi</taxon>
        <taxon>Dikarya</taxon>
        <taxon>Ascomycota</taxon>
        <taxon>Pezizomycotina</taxon>
        <taxon>Sordariomycetes</taxon>
        <taxon>Hypocreomycetidae</taxon>
        <taxon>Hypocreales</taxon>
        <taxon>Hypocreales incertae sedis</taxon>
        <taxon>Trichothecium</taxon>
    </lineage>
</organism>